<sequence length="448" mass="47507">MSQNAHKYSLTTRIFIGLVAGTLVGLLLQLVFDDSGDLRFTIFGYTFSTYNILVEGIFSTLGQIFIASLKMLVVPLVFVSLICGTSSLTEPSKLGRLGIKSIGLYIFTTAIAISLALSLALLVAPGSGVTVPADAAYTAQEAPSLSAVIIDMFPTNPVNAMAEGKMLQIIIFAVLLGVAMAMSGEAGKRIANFFEDINTVIMKLVTIIMNLAPYGVFVLMAKLFSSIGADMLGSLATYFFLVLGVLLIHGLVTYSALLKGFTGLNPIILFRKMRDAAQFAFTTSSSSATLPVTMETAQNKLGVGKSVSSFTLPLGSTINMDGTAIMQGVATVFIAQVYGVDLALQDYLMVVLTATLASIGTAGVPGVGLIMLAMVLQQVNLPVEGIALIIGIDRLLDMTRTAVNITGDCTVACIIAKSENELDEARFNDLDAGLKEEDVDLEHFDRNS</sequence>
<dbReference type="Proteomes" id="UP000304912">
    <property type="component" value="Chromosome"/>
</dbReference>
<dbReference type="SUPFAM" id="SSF118215">
    <property type="entry name" value="Proton glutamate symport protein"/>
    <property type="match status" value="1"/>
</dbReference>
<dbReference type="GO" id="GO:0006835">
    <property type="term" value="P:dicarboxylic acid transport"/>
    <property type="evidence" value="ECO:0007669"/>
    <property type="project" value="TreeGrafter"/>
</dbReference>
<name>A0A5B7YF11_9ALTE</name>
<gene>
    <name evidence="9" type="ORF">FBQ74_09885</name>
</gene>
<dbReference type="PANTHER" id="PTHR42865:SF7">
    <property type="entry name" value="PROTON_GLUTAMATE-ASPARTATE SYMPORTER"/>
    <property type="match status" value="1"/>
</dbReference>
<feature type="transmembrane region" description="Helical" evidence="8">
    <location>
        <begin position="204"/>
        <end position="224"/>
    </location>
</feature>
<dbReference type="FunFam" id="1.10.3860.10:FF:000001">
    <property type="entry name" value="C4-dicarboxylate transport protein"/>
    <property type="match status" value="1"/>
</dbReference>
<evidence type="ECO:0000256" key="5">
    <source>
        <dbReference type="ARBA" id="ARBA00022847"/>
    </source>
</evidence>
<evidence type="ECO:0000256" key="1">
    <source>
        <dbReference type="ARBA" id="ARBA00004651"/>
    </source>
</evidence>
<evidence type="ECO:0000256" key="2">
    <source>
        <dbReference type="ARBA" id="ARBA00022448"/>
    </source>
</evidence>
<keyword evidence="4 8" id="KW-0812">Transmembrane</keyword>
<dbReference type="GO" id="GO:0015293">
    <property type="term" value="F:symporter activity"/>
    <property type="evidence" value="ECO:0007669"/>
    <property type="project" value="UniProtKB-KW"/>
</dbReference>
<keyword evidence="2" id="KW-0813">Transport</keyword>
<feature type="transmembrane region" description="Helical" evidence="8">
    <location>
        <begin position="102"/>
        <end position="124"/>
    </location>
</feature>
<accession>A0A5B7YF11</accession>
<evidence type="ECO:0000256" key="6">
    <source>
        <dbReference type="ARBA" id="ARBA00022989"/>
    </source>
</evidence>
<keyword evidence="7 8" id="KW-0472">Membrane</keyword>
<proteinExistence type="predicted"/>
<dbReference type="InterPro" id="IPR001991">
    <property type="entry name" value="Na-dicarboxylate_symporter"/>
</dbReference>
<feature type="transmembrane region" description="Helical" evidence="8">
    <location>
        <begin position="12"/>
        <end position="32"/>
    </location>
</feature>
<evidence type="ECO:0000256" key="7">
    <source>
        <dbReference type="ARBA" id="ARBA00023136"/>
    </source>
</evidence>
<dbReference type="PRINTS" id="PR00173">
    <property type="entry name" value="EDTRNSPORT"/>
</dbReference>
<evidence type="ECO:0000313" key="10">
    <source>
        <dbReference type="Proteomes" id="UP000304912"/>
    </source>
</evidence>
<feature type="transmembrane region" description="Helical" evidence="8">
    <location>
        <begin position="236"/>
        <end position="257"/>
    </location>
</feature>
<keyword evidence="6 8" id="KW-1133">Transmembrane helix</keyword>
<feature type="transmembrane region" description="Helical" evidence="8">
    <location>
        <begin position="52"/>
        <end position="81"/>
    </location>
</feature>
<keyword evidence="5" id="KW-0769">Symport</keyword>
<dbReference type="Pfam" id="PF00375">
    <property type="entry name" value="SDF"/>
    <property type="match status" value="1"/>
</dbReference>
<reference evidence="9 10" key="1">
    <citation type="submission" date="2019-04" db="EMBL/GenBank/DDBJ databases">
        <title>Salinimonas iocasae sp. nov., a halophilic bacterium isolated from the outer tube casing of tubeworms in Okinawa Trough.</title>
        <authorList>
            <person name="Zhang H."/>
            <person name="Wang H."/>
            <person name="Li C."/>
        </authorList>
    </citation>
    <scope>NUCLEOTIDE SEQUENCE [LARGE SCALE GENOMIC DNA]</scope>
    <source>
        <strain evidence="9 10">KX18D6</strain>
    </source>
</reference>
<protein>
    <submittedName>
        <fullName evidence="9">Dicarboxylate/amino acid:cation symporter</fullName>
    </submittedName>
</protein>
<evidence type="ECO:0000256" key="8">
    <source>
        <dbReference type="SAM" id="Phobius"/>
    </source>
</evidence>
<evidence type="ECO:0000313" key="9">
    <source>
        <dbReference type="EMBL" id="QCZ93783.1"/>
    </source>
</evidence>
<dbReference type="KEGG" id="salk:FBQ74_09885"/>
<comment type="subcellular location">
    <subcellularLocation>
        <location evidence="1">Cell membrane</location>
        <topology evidence="1">Multi-pass membrane protein</topology>
    </subcellularLocation>
</comment>
<keyword evidence="10" id="KW-1185">Reference proteome</keyword>
<evidence type="ECO:0000256" key="3">
    <source>
        <dbReference type="ARBA" id="ARBA00022475"/>
    </source>
</evidence>
<dbReference type="AlphaFoldDB" id="A0A5B7YF11"/>
<organism evidence="9 10">
    <name type="scientific">Salinimonas iocasae</name>
    <dbReference type="NCBI Taxonomy" id="2572577"/>
    <lineage>
        <taxon>Bacteria</taxon>
        <taxon>Pseudomonadati</taxon>
        <taxon>Pseudomonadota</taxon>
        <taxon>Gammaproteobacteria</taxon>
        <taxon>Alteromonadales</taxon>
        <taxon>Alteromonadaceae</taxon>
        <taxon>Alteromonas/Salinimonas group</taxon>
        <taxon>Salinimonas</taxon>
    </lineage>
</organism>
<feature type="transmembrane region" description="Helical" evidence="8">
    <location>
        <begin position="350"/>
        <end position="376"/>
    </location>
</feature>
<dbReference type="InterPro" id="IPR036458">
    <property type="entry name" value="Na:dicarbo_symporter_sf"/>
</dbReference>
<dbReference type="EMBL" id="CP039852">
    <property type="protein sequence ID" value="QCZ93783.1"/>
    <property type="molecule type" value="Genomic_DNA"/>
</dbReference>
<dbReference type="Gene3D" id="1.10.3860.10">
    <property type="entry name" value="Sodium:dicarboxylate symporter"/>
    <property type="match status" value="1"/>
</dbReference>
<feature type="transmembrane region" description="Helical" evidence="8">
    <location>
        <begin position="166"/>
        <end position="183"/>
    </location>
</feature>
<dbReference type="RefSeq" id="WP_139756526.1">
    <property type="nucleotide sequence ID" value="NZ_CP039852.1"/>
</dbReference>
<dbReference type="GO" id="GO:0005886">
    <property type="term" value="C:plasma membrane"/>
    <property type="evidence" value="ECO:0007669"/>
    <property type="project" value="UniProtKB-SubCell"/>
</dbReference>
<dbReference type="PANTHER" id="PTHR42865">
    <property type="entry name" value="PROTON/GLUTAMATE-ASPARTATE SYMPORTER"/>
    <property type="match status" value="1"/>
</dbReference>
<evidence type="ECO:0000256" key="4">
    <source>
        <dbReference type="ARBA" id="ARBA00022692"/>
    </source>
</evidence>
<keyword evidence="3" id="KW-1003">Cell membrane</keyword>
<dbReference type="OrthoDB" id="9766690at2"/>